<sequence>MWLWVLGLRFACPGRRWRPALTPPPRLAKSAAVTTAPDITVPLRDAARRPFVMAAAIIAAMTVLRIVYASAIELRTDEAYYWTWSKEAALSFLDHPPGVAWLIRFGTAIFGDTALGVRFGGIVAMLVTQLLLADIVRRLTHDARAIMIAVLMPEAALYYGLLMAKVAPDVAMIPFAVAMMWSLVRLAQSGDGRWWLAAGLFAGLSMLSKFTAIMFAPAVAAFLLVPDWRWRWLRSPYPYLAVLVATLVFSPVLIWNAQHDWASFRFQGVRATASYGISLRTIGDYIGLQFGLVGFVMLPVVLTGLVLTAWRGYRRREPVAILLSTAVLVPFLYFLVKSMTLRVGDTWPMFMWPVGFAAAAVNLATMRKEGWSARTLRSSAFWARTSITTGIAFVVIVFLYYVAAPWNLLGKIDPIGAEAGYEQVAARAQAALDETGATWIATTDYRTYAMMRWLFRGRVPVVEINERGRFQDFRDPGMDRIQGNAGIYVGREPDNRSSLWESIPAKREPLGQVERRWRGRVMDTYVLEKLTGWTPELSPPKDSPLFQWRVLAGEFSARLARFLLPPLEGQGRSRAARAGWGDLSTRALLDVARPSPHPVSHFAPLNVSRPSPSRVGLSHMA</sequence>
<dbReference type="InterPro" id="IPR050297">
    <property type="entry name" value="LipidA_mod_glycosyltrf_83"/>
</dbReference>
<evidence type="ECO:0000256" key="4">
    <source>
        <dbReference type="ARBA" id="ARBA00022679"/>
    </source>
</evidence>
<feature type="transmembrane region" description="Helical" evidence="9">
    <location>
        <begin position="115"/>
        <end position="136"/>
    </location>
</feature>
<feature type="transmembrane region" description="Helical" evidence="9">
    <location>
        <begin position="319"/>
        <end position="336"/>
    </location>
</feature>
<dbReference type="Proteomes" id="UP000290174">
    <property type="component" value="Unassembled WGS sequence"/>
</dbReference>
<keyword evidence="6 9" id="KW-1133">Transmembrane helix</keyword>
<accession>A0A4Q0QEC1</accession>
<feature type="transmembrane region" description="Helical" evidence="9">
    <location>
        <begin position="387"/>
        <end position="406"/>
    </location>
</feature>
<feature type="transmembrane region" description="Helical" evidence="9">
    <location>
        <begin position="348"/>
        <end position="366"/>
    </location>
</feature>
<evidence type="ECO:0000313" key="12">
    <source>
        <dbReference type="Proteomes" id="UP000290174"/>
    </source>
</evidence>
<feature type="transmembrane region" description="Helical" evidence="9">
    <location>
        <begin position="285"/>
        <end position="307"/>
    </location>
</feature>
<feature type="domain" description="Glycosyltransferase RgtA/B/C/D-like" evidence="10">
    <location>
        <begin position="94"/>
        <end position="255"/>
    </location>
</feature>
<feature type="transmembrane region" description="Helical" evidence="9">
    <location>
        <begin position="237"/>
        <end position="257"/>
    </location>
</feature>
<keyword evidence="7 9" id="KW-0472">Membrane</keyword>
<dbReference type="GO" id="GO:0016763">
    <property type="term" value="F:pentosyltransferase activity"/>
    <property type="evidence" value="ECO:0007669"/>
    <property type="project" value="TreeGrafter"/>
</dbReference>
<keyword evidence="3" id="KW-0328">Glycosyltransferase</keyword>
<evidence type="ECO:0000259" key="10">
    <source>
        <dbReference type="Pfam" id="PF13231"/>
    </source>
</evidence>
<feature type="transmembrane region" description="Helical" evidence="9">
    <location>
        <begin position="194"/>
        <end position="225"/>
    </location>
</feature>
<dbReference type="GO" id="GO:0009103">
    <property type="term" value="P:lipopolysaccharide biosynthetic process"/>
    <property type="evidence" value="ECO:0007669"/>
    <property type="project" value="UniProtKB-ARBA"/>
</dbReference>
<evidence type="ECO:0000256" key="8">
    <source>
        <dbReference type="SAM" id="MobiDB-lite"/>
    </source>
</evidence>
<organism evidence="11 12">
    <name type="scientific">Bradyrhizobium zhanjiangense</name>
    <dbReference type="NCBI Taxonomy" id="1325107"/>
    <lineage>
        <taxon>Bacteria</taxon>
        <taxon>Pseudomonadati</taxon>
        <taxon>Pseudomonadota</taxon>
        <taxon>Alphaproteobacteria</taxon>
        <taxon>Hyphomicrobiales</taxon>
        <taxon>Nitrobacteraceae</taxon>
        <taxon>Bradyrhizobium</taxon>
    </lineage>
</organism>
<evidence type="ECO:0000256" key="3">
    <source>
        <dbReference type="ARBA" id="ARBA00022676"/>
    </source>
</evidence>
<keyword evidence="4 11" id="KW-0808">Transferase</keyword>
<protein>
    <submittedName>
        <fullName evidence="11">Glycosyltransferase</fullName>
    </submittedName>
</protein>
<comment type="subcellular location">
    <subcellularLocation>
        <location evidence="1">Cell membrane</location>
        <topology evidence="1">Multi-pass membrane protein</topology>
    </subcellularLocation>
</comment>
<comment type="caution">
    <text evidence="11">The sequence shown here is derived from an EMBL/GenBank/DDBJ whole genome shotgun (WGS) entry which is preliminary data.</text>
</comment>
<evidence type="ECO:0000256" key="7">
    <source>
        <dbReference type="ARBA" id="ARBA00023136"/>
    </source>
</evidence>
<keyword evidence="5 9" id="KW-0812">Transmembrane</keyword>
<dbReference type="AlphaFoldDB" id="A0A4Q0QEC1"/>
<evidence type="ECO:0000256" key="6">
    <source>
        <dbReference type="ARBA" id="ARBA00022989"/>
    </source>
</evidence>
<dbReference type="Pfam" id="PF13231">
    <property type="entry name" value="PMT_2"/>
    <property type="match status" value="1"/>
</dbReference>
<feature type="transmembrane region" description="Helical" evidence="9">
    <location>
        <begin position="51"/>
        <end position="72"/>
    </location>
</feature>
<evidence type="ECO:0000313" key="11">
    <source>
        <dbReference type="EMBL" id="RXG89267.1"/>
    </source>
</evidence>
<dbReference type="PANTHER" id="PTHR33908:SF11">
    <property type="entry name" value="MEMBRANE PROTEIN"/>
    <property type="match status" value="1"/>
</dbReference>
<evidence type="ECO:0000256" key="5">
    <source>
        <dbReference type="ARBA" id="ARBA00022692"/>
    </source>
</evidence>
<keyword evidence="2" id="KW-1003">Cell membrane</keyword>
<dbReference type="InterPro" id="IPR038731">
    <property type="entry name" value="RgtA/B/C-like"/>
</dbReference>
<evidence type="ECO:0000256" key="9">
    <source>
        <dbReference type="SAM" id="Phobius"/>
    </source>
</evidence>
<name>A0A4Q0QEC1_9BRAD</name>
<dbReference type="EMBL" id="RKMK01000033">
    <property type="protein sequence ID" value="RXG89267.1"/>
    <property type="molecule type" value="Genomic_DNA"/>
</dbReference>
<feature type="transmembrane region" description="Helical" evidence="9">
    <location>
        <begin position="157"/>
        <end position="182"/>
    </location>
</feature>
<evidence type="ECO:0000256" key="2">
    <source>
        <dbReference type="ARBA" id="ARBA00022475"/>
    </source>
</evidence>
<gene>
    <name evidence="11" type="ORF">EAS61_27890</name>
</gene>
<dbReference type="GO" id="GO:0005886">
    <property type="term" value="C:plasma membrane"/>
    <property type="evidence" value="ECO:0007669"/>
    <property type="project" value="UniProtKB-SubCell"/>
</dbReference>
<reference evidence="11 12" key="1">
    <citation type="submission" date="2018-11" db="EMBL/GenBank/DDBJ databases">
        <title>Bradyrhizobium sp. nov., isolated from effective nodules of peanut in China.</title>
        <authorList>
            <person name="Li Y."/>
        </authorList>
    </citation>
    <scope>NUCLEOTIDE SEQUENCE [LARGE SCALE GENOMIC DNA]</scope>
    <source>
        <strain evidence="11 12">CCBAU 51770</strain>
    </source>
</reference>
<feature type="region of interest" description="Disordered" evidence="8">
    <location>
        <begin position="602"/>
        <end position="621"/>
    </location>
</feature>
<dbReference type="PANTHER" id="PTHR33908">
    <property type="entry name" value="MANNOSYLTRANSFERASE YKCB-RELATED"/>
    <property type="match status" value="1"/>
</dbReference>
<evidence type="ECO:0000256" key="1">
    <source>
        <dbReference type="ARBA" id="ARBA00004651"/>
    </source>
</evidence>
<proteinExistence type="predicted"/>